<feature type="chain" id="PRO_5046361239" evidence="1">
    <location>
        <begin position="23"/>
        <end position="302"/>
    </location>
</feature>
<name>A0ABW3GM78_9FLAO</name>
<proteinExistence type="predicted"/>
<sequence>MKIRYIPILGALLLLATQEISAQQDPQYTQYMYNMNVVNPAYAGSKENLSVGALYRDQWSGLEGSPQTFTFNAHSPVGNGFGLGVSGINDQIGDVEQTNIFADISYTLDLGKSSKLAFGIKAGARFQSIGFTDLYFQDGADPAFQEDIDETYPNLGAGLMYYTDKFYVGLSVPNFLSSTHLEVDGREFGSEQKHYFLTAGYVFDVNDNIKFKPSTLVKSEFNSDISFDVNANFLFYDKFEVGASYRYEDAISGLASVRATNWMQIGFAYDATQSNLKEPSYEAFVIFDIFFKKKTYVSPRYF</sequence>
<gene>
    <name evidence="2" type="ORF">ACFQ0R_02770</name>
</gene>
<dbReference type="Pfam" id="PF11751">
    <property type="entry name" value="PorP_SprF"/>
    <property type="match status" value="1"/>
</dbReference>
<dbReference type="NCBIfam" id="TIGR03519">
    <property type="entry name" value="T9SS_PorP_fam"/>
    <property type="match status" value="1"/>
</dbReference>
<dbReference type="InterPro" id="IPR019861">
    <property type="entry name" value="PorP/SprF_Bacteroidetes"/>
</dbReference>
<feature type="signal peptide" evidence="1">
    <location>
        <begin position="1"/>
        <end position="22"/>
    </location>
</feature>
<dbReference type="EMBL" id="JBHTIV010000005">
    <property type="protein sequence ID" value="MFD0931513.1"/>
    <property type="molecule type" value="Genomic_DNA"/>
</dbReference>
<comment type="caution">
    <text evidence="2">The sequence shown here is derived from an EMBL/GenBank/DDBJ whole genome shotgun (WGS) entry which is preliminary data.</text>
</comment>
<evidence type="ECO:0000313" key="3">
    <source>
        <dbReference type="Proteomes" id="UP001597049"/>
    </source>
</evidence>
<dbReference type="RefSeq" id="WP_379656847.1">
    <property type="nucleotide sequence ID" value="NZ_JBHTIV010000005.1"/>
</dbReference>
<keyword evidence="1" id="KW-0732">Signal</keyword>
<dbReference type="Proteomes" id="UP001597049">
    <property type="component" value="Unassembled WGS sequence"/>
</dbReference>
<protein>
    <submittedName>
        <fullName evidence="2">Type IX secretion system membrane protein PorP/SprF</fullName>
    </submittedName>
</protein>
<keyword evidence="3" id="KW-1185">Reference proteome</keyword>
<evidence type="ECO:0000313" key="2">
    <source>
        <dbReference type="EMBL" id="MFD0931513.1"/>
    </source>
</evidence>
<reference evidence="3" key="1">
    <citation type="journal article" date="2019" name="Int. J. Syst. Evol. Microbiol.">
        <title>The Global Catalogue of Microorganisms (GCM) 10K type strain sequencing project: providing services to taxonomists for standard genome sequencing and annotation.</title>
        <authorList>
            <consortium name="The Broad Institute Genomics Platform"/>
            <consortium name="The Broad Institute Genome Sequencing Center for Infectious Disease"/>
            <person name="Wu L."/>
            <person name="Ma J."/>
        </authorList>
    </citation>
    <scope>NUCLEOTIDE SEQUENCE [LARGE SCALE GENOMIC DNA]</scope>
    <source>
        <strain evidence="3">CCUG 56752</strain>
    </source>
</reference>
<evidence type="ECO:0000256" key="1">
    <source>
        <dbReference type="SAM" id="SignalP"/>
    </source>
</evidence>
<accession>A0ABW3GM78</accession>
<organism evidence="2 3">
    <name type="scientific">Psychroflexus salinarum</name>
    <dbReference type="NCBI Taxonomy" id="546024"/>
    <lineage>
        <taxon>Bacteria</taxon>
        <taxon>Pseudomonadati</taxon>
        <taxon>Bacteroidota</taxon>
        <taxon>Flavobacteriia</taxon>
        <taxon>Flavobacteriales</taxon>
        <taxon>Flavobacteriaceae</taxon>
        <taxon>Psychroflexus</taxon>
    </lineage>
</organism>